<evidence type="ECO:0000313" key="2">
    <source>
        <dbReference type="EMBL" id="MFH8251315.1"/>
    </source>
</evidence>
<dbReference type="Proteomes" id="UP001610861">
    <property type="component" value="Unassembled WGS sequence"/>
</dbReference>
<reference evidence="2 3" key="1">
    <citation type="submission" date="2024-09" db="EMBL/GenBank/DDBJ databases">
        <authorList>
            <person name="Pan X."/>
        </authorList>
    </citation>
    <scope>NUCLEOTIDE SEQUENCE [LARGE SCALE GENOMIC DNA]</scope>
    <source>
        <strain evidence="2 3">B2969</strain>
    </source>
</reference>
<proteinExistence type="predicted"/>
<gene>
    <name evidence="2" type="ORF">ACH3VR_13165</name>
</gene>
<comment type="caution">
    <text evidence="2">The sequence shown here is derived from an EMBL/GenBank/DDBJ whole genome shotgun (WGS) entry which is preliminary data.</text>
</comment>
<organism evidence="2 3">
    <name type="scientific">Microbacterium alkaliflavum</name>
    <dbReference type="NCBI Taxonomy" id="3248839"/>
    <lineage>
        <taxon>Bacteria</taxon>
        <taxon>Bacillati</taxon>
        <taxon>Actinomycetota</taxon>
        <taxon>Actinomycetes</taxon>
        <taxon>Micrococcales</taxon>
        <taxon>Microbacteriaceae</taxon>
        <taxon>Microbacterium</taxon>
    </lineage>
</organism>
<keyword evidence="1" id="KW-0812">Transmembrane</keyword>
<keyword evidence="1" id="KW-1133">Transmembrane helix</keyword>
<sequence>MDEATRAELAELRRRAYGPQPDILGDAVAMSRLTELESLAHGDHTPPPLDEGVLWVDRRGSETVDPAQAHDAGREGERDAAPVAVATIETPSAVVDDDEPAPKARRRRRGAGIAFAAALVAVLVGAATAVTPSTLSSDRVAVETTRSAYTLARDEDAVVLIQVPLHNVLGTEGQLPLPSDTPPFPTSGKTLWAEHLGSYYGWQLWIGAAKGMLQEEQCILVARAGVGKGRCVVAPLRSQSALAVTLPYISVPVEDRPAALAPGMRLGFWWFHDSAVTVVLAAAPEDR</sequence>
<dbReference type="RefSeq" id="WP_397556765.1">
    <property type="nucleotide sequence ID" value="NZ_JBIQWL010000004.1"/>
</dbReference>
<name>A0ABW7Q8W0_9MICO</name>
<evidence type="ECO:0000256" key="1">
    <source>
        <dbReference type="SAM" id="Phobius"/>
    </source>
</evidence>
<evidence type="ECO:0000313" key="3">
    <source>
        <dbReference type="Proteomes" id="UP001610861"/>
    </source>
</evidence>
<feature type="transmembrane region" description="Helical" evidence="1">
    <location>
        <begin position="111"/>
        <end position="130"/>
    </location>
</feature>
<keyword evidence="1" id="KW-0472">Membrane</keyword>
<dbReference type="EMBL" id="JBIQWL010000004">
    <property type="protein sequence ID" value="MFH8251315.1"/>
    <property type="molecule type" value="Genomic_DNA"/>
</dbReference>
<accession>A0ABW7Q8W0</accession>
<keyword evidence="3" id="KW-1185">Reference proteome</keyword>
<protein>
    <submittedName>
        <fullName evidence="2">Uncharacterized protein</fullName>
    </submittedName>
</protein>